<keyword evidence="1" id="KW-0472">Membrane</keyword>
<sequence length="167" mass="20345">KEIFRLFSAKFLNEVHKFSDIFKFDYCVYFLDPKVENLFIRLKKSSFIFHFKTKNKRKEIEVILQHWTRISNIKLGWIYEFDKLVVNYVMFYFLSFIQMIISYPNIYLLIDYSTFDGKQFICSGSNDKTACVWEFDKNKQIQSFKGHSDYVNCVKFSSYYYNNNRQN</sequence>
<dbReference type="Gene3D" id="2.130.10.10">
    <property type="entry name" value="YVTN repeat-like/Quinoprotein amine dehydrogenase"/>
    <property type="match status" value="1"/>
</dbReference>
<evidence type="ECO:0000256" key="1">
    <source>
        <dbReference type="SAM" id="Phobius"/>
    </source>
</evidence>
<dbReference type="AlphaFoldDB" id="X6LW38"/>
<dbReference type="InterPro" id="IPR036322">
    <property type="entry name" value="WD40_repeat_dom_sf"/>
</dbReference>
<proteinExistence type="predicted"/>
<evidence type="ECO:0000313" key="3">
    <source>
        <dbReference type="Proteomes" id="UP000023152"/>
    </source>
</evidence>
<dbReference type="Pfam" id="PF00400">
    <property type="entry name" value="WD40"/>
    <property type="match status" value="2"/>
</dbReference>
<reference evidence="2 3" key="1">
    <citation type="journal article" date="2013" name="Curr. Biol.">
        <title>The Genome of the Foraminiferan Reticulomyxa filosa.</title>
        <authorList>
            <person name="Glockner G."/>
            <person name="Hulsmann N."/>
            <person name="Schleicher M."/>
            <person name="Noegel A.A."/>
            <person name="Eichinger L."/>
            <person name="Gallinger C."/>
            <person name="Pawlowski J."/>
            <person name="Sierra R."/>
            <person name="Euteneuer U."/>
            <person name="Pillet L."/>
            <person name="Moustafa A."/>
            <person name="Platzer M."/>
            <person name="Groth M."/>
            <person name="Szafranski K."/>
            <person name="Schliwa M."/>
        </authorList>
    </citation>
    <scope>NUCLEOTIDE SEQUENCE [LARGE SCALE GENOMIC DNA]</scope>
</reference>
<dbReference type="EMBL" id="ASPP01028237">
    <property type="protein sequence ID" value="ETO05352.1"/>
    <property type="molecule type" value="Genomic_DNA"/>
</dbReference>
<protein>
    <submittedName>
        <fullName evidence="2">G-protein beta WD-40 repeat protein</fullName>
    </submittedName>
</protein>
<evidence type="ECO:0000313" key="2">
    <source>
        <dbReference type="EMBL" id="ETO05352.1"/>
    </source>
</evidence>
<gene>
    <name evidence="2" type="ORF">RFI_32044</name>
</gene>
<keyword evidence="1" id="KW-0812">Transmembrane</keyword>
<dbReference type="Proteomes" id="UP000023152">
    <property type="component" value="Unassembled WGS sequence"/>
</dbReference>
<accession>X6LW38</accession>
<comment type="caution">
    <text evidence="2">The sequence shown here is derived from an EMBL/GenBank/DDBJ whole genome shotgun (WGS) entry which is preliminary data.</text>
</comment>
<dbReference type="SUPFAM" id="SSF50978">
    <property type="entry name" value="WD40 repeat-like"/>
    <property type="match status" value="1"/>
</dbReference>
<keyword evidence="3" id="KW-1185">Reference proteome</keyword>
<feature type="non-terminal residue" evidence="2">
    <location>
        <position position="167"/>
    </location>
</feature>
<dbReference type="InterPro" id="IPR015943">
    <property type="entry name" value="WD40/YVTN_repeat-like_dom_sf"/>
</dbReference>
<name>X6LW38_RETFI</name>
<dbReference type="InterPro" id="IPR001680">
    <property type="entry name" value="WD40_rpt"/>
</dbReference>
<feature type="transmembrane region" description="Helical" evidence="1">
    <location>
        <begin position="89"/>
        <end position="110"/>
    </location>
</feature>
<keyword evidence="1" id="KW-1133">Transmembrane helix</keyword>
<feature type="non-terminal residue" evidence="2">
    <location>
        <position position="1"/>
    </location>
</feature>
<organism evidence="2 3">
    <name type="scientific">Reticulomyxa filosa</name>
    <dbReference type="NCBI Taxonomy" id="46433"/>
    <lineage>
        <taxon>Eukaryota</taxon>
        <taxon>Sar</taxon>
        <taxon>Rhizaria</taxon>
        <taxon>Retaria</taxon>
        <taxon>Foraminifera</taxon>
        <taxon>Monothalamids</taxon>
        <taxon>Reticulomyxidae</taxon>
        <taxon>Reticulomyxa</taxon>
    </lineage>
</organism>